<proteinExistence type="predicted"/>
<feature type="region of interest" description="Disordered" evidence="1">
    <location>
        <begin position="340"/>
        <end position="378"/>
    </location>
</feature>
<dbReference type="EMBL" id="VLTN01000041">
    <property type="protein sequence ID" value="KAA0149637.1"/>
    <property type="molecule type" value="Genomic_DNA"/>
</dbReference>
<dbReference type="Proteomes" id="UP000323011">
    <property type="component" value="Unassembled WGS sequence"/>
</dbReference>
<evidence type="ECO:0000313" key="3">
    <source>
        <dbReference type="Proteomes" id="UP000323011"/>
    </source>
</evidence>
<feature type="region of interest" description="Disordered" evidence="1">
    <location>
        <begin position="994"/>
        <end position="1013"/>
    </location>
</feature>
<feature type="region of interest" description="Disordered" evidence="1">
    <location>
        <begin position="628"/>
        <end position="655"/>
    </location>
</feature>
<accession>A0A5A8CAF2</accession>
<protein>
    <submittedName>
        <fullName evidence="2">Uncharacterized protein</fullName>
    </submittedName>
</protein>
<name>A0A5A8CAF2_CAFRO</name>
<feature type="region of interest" description="Disordered" evidence="1">
    <location>
        <begin position="1181"/>
        <end position="1294"/>
    </location>
</feature>
<feature type="region of interest" description="Disordered" evidence="1">
    <location>
        <begin position="1062"/>
        <end position="1088"/>
    </location>
</feature>
<evidence type="ECO:0000313" key="2">
    <source>
        <dbReference type="EMBL" id="KAA0149637.1"/>
    </source>
</evidence>
<reference evidence="2 3" key="1">
    <citation type="submission" date="2019-07" db="EMBL/GenBank/DDBJ databases">
        <title>Genomes of Cafeteria roenbergensis.</title>
        <authorList>
            <person name="Fischer M.G."/>
            <person name="Hackl T."/>
            <person name="Roman M."/>
        </authorList>
    </citation>
    <scope>NUCLEOTIDE SEQUENCE [LARGE SCALE GENOMIC DNA]</scope>
    <source>
        <strain evidence="2 3">BVI</strain>
    </source>
</reference>
<keyword evidence="3" id="KW-1185">Reference proteome</keyword>
<evidence type="ECO:0000256" key="1">
    <source>
        <dbReference type="SAM" id="MobiDB-lite"/>
    </source>
</evidence>
<feature type="compositionally biased region" description="Basic and acidic residues" evidence="1">
    <location>
        <begin position="247"/>
        <end position="259"/>
    </location>
</feature>
<feature type="compositionally biased region" description="Low complexity" evidence="1">
    <location>
        <begin position="994"/>
        <end position="1006"/>
    </location>
</feature>
<feature type="compositionally biased region" description="Low complexity" evidence="1">
    <location>
        <begin position="1241"/>
        <end position="1258"/>
    </location>
</feature>
<feature type="region of interest" description="Disordered" evidence="1">
    <location>
        <begin position="244"/>
        <end position="275"/>
    </location>
</feature>
<comment type="caution">
    <text evidence="2">The sequence shown here is derived from an EMBL/GenBank/DDBJ whole genome shotgun (WGS) entry which is preliminary data.</text>
</comment>
<feature type="compositionally biased region" description="Acidic residues" evidence="1">
    <location>
        <begin position="260"/>
        <end position="271"/>
    </location>
</feature>
<organism evidence="2 3">
    <name type="scientific">Cafeteria roenbergensis</name>
    <name type="common">Marine flagellate</name>
    <dbReference type="NCBI Taxonomy" id="33653"/>
    <lineage>
        <taxon>Eukaryota</taxon>
        <taxon>Sar</taxon>
        <taxon>Stramenopiles</taxon>
        <taxon>Bigyra</taxon>
        <taxon>Opalozoa</taxon>
        <taxon>Bicosoecida</taxon>
        <taxon>Cafeteriaceae</taxon>
        <taxon>Cafeteria</taxon>
    </lineage>
</organism>
<feature type="compositionally biased region" description="Low complexity" evidence="1">
    <location>
        <begin position="345"/>
        <end position="371"/>
    </location>
</feature>
<sequence>MDTAAYFRAACRNTLRRDLPVARAAAAACAVGAATPLAARAAASRSTRSFVWRVECKEHKGLRAGAGTPVATLRRLAIASPSGRASGDPSSPTAGVTATPVSGVLTAELPGVSLQVTGGKDQASRVVEPGMAGAVAAALAEPKLGPCVVAALPAAADRLTCRATSDAIHAEARHLCNLYALAVGDALAPLAANGAAEPGNDISLIAGAPVGAPASTDEAPTAASPPFPPALVALLPSSAVVRRSKRKTGDIGDDERHDEEKEDDEEDEAEEAGAQLTLPVCEVGAIALARLSGLRPWAVDGSARRLALLAREVRLVLRATGPAIMAQALYRALSKHASVQRTARPSSSPAAAPSTTADPHAAPAADSSAPHKPGSAVPHEAAAAMDAFMTSVLEPLPPVPAMSRAARDVDPDCIAGSGHRFTAAGAADEEEVDTWLEDARAAFSTTIDITPLLTARFTALKAAAAAGSPLASPVIPSFVLEQSHLAGFVPCSLRLPASEGGAAAQPASGPDAEPEPNEVPSWFVSPRRADDSFAAMAREESSAAVWAPLLAATAPRVRVDPTPIRPRTPAVPPARRRGLLSPAAVDRLVAAGQRLANDGEAMGAEGLCRPCFLRLSVVVTDRAHRAEHVLGTPLPQPGTPGSDDPEAASLPGDLGGGVSERLVSVGDDIAAIATEAAVEQARVSAGVSSTPAPISAESLAEEATGPFFPPQRHRFSAHLRVTFLSSRSAPLPRYVLSSMVGAGGGVAALCSVPEAMQADAALGPRVATHAHSVVLSLARLTAAATLRAGLQLAAPPGLDSVTFASQLSRSLGAARAVEADVPAWVLGELDGAARLEAVLRRGVTGLASWLRCHSAIRQAACALATRGRSDASSRQAARQAREHARAWIRVSTSHSFPRLLLCEAAPSVFTAWHTTSRARDILQDRVDMLSGCLRRPAPSSAPESGLDAGGPDATLARLSAALPACLMPKRWVVITIGATDQPSGVLSRDWEGFSASAGAPASSESSTFTGAAQGPVSAATGQVLPASSSGARSATGFVSGRVSARVAAQAAGAGSAPAQALASAPIAASQPSPPMAGREPDGNGQALPPHPVLVRVLLSCTLNGRNGTGLGVADATSAVCSAIADAAYRCNADWLLLRAKKTGVASELLALPTPEDAGHPTGAGVHAAMAAAAASLAPLGPGTSPDSVAWSGPARSSAPDAVPAVGRDDLGPRRVSAPSRAEALAPPPAGRRHDGATRDLSTAPSIASAASSGAANEAGLPAAHLPPPMTLEDAERAAALERTASLGSKPAASA</sequence>
<gene>
    <name evidence="2" type="ORF">FNF29_05849</name>
</gene>